<dbReference type="RefSeq" id="WP_148931082.1">
    <property type="nucleotide sequence ID" value="NZ_VNHS01000008.1"/>
</dbReference>
<sequence length="365" mass="39319">MNKKSWIIAVTAAGVLSTTAVAGAGGFIEKVHGLLRSDIQVSVNGESTALHPVYINGKAYLPARDTASALGYELSWNGKEIKLQGEGDQQQEEETDYILISGVIAKTTALEDGSVKLEVLGRGTNKWIILTADKETVIKDSQGKTVAVKDLKEGMQVTAEYGPIMALSYPGQSHAATITVGQHTLVKEDAVLSSGNSTDGWQIQFGQEKPELTLNAGKETLVITPEGQPVEWSQVKPGTKVRAYYGPIMTKSLPPISPLHVLVVLDEQPENAAEFRELGWSFVPKEQQSRLVTKKDEALVSVVPAKSAGVMTSTDKQKQALADLVAKEGKLITVTYSTDQDALLGPLVVVIHPETKELIGFYARK</sequence>
<comment type="caution">
    <text evidence="2">The sequence shown here is derived from an EMBL/GenBank/DDBJ whole genome shotgun (WGS) entry which is preliminary data.</text>
</comment>
<feature type="chain" id="PRO_5039533902" description="Copper amine oxidase-like protein" evidence="1">
    <location>
        <begin position="23"/>
        <end position="365"/>
    </location>
</feature>
<protein>
    <recommendedName>
        <fullName evidence="4">Copper amine oxidase-like protein</fullName>
    </recommendedName>
</protein>
<dbReference type="EMBL" id="VNHS01000008">
    <property type="protein sequence ID" value="TYP72453.1"/>
    <property type="molecule type" value="Genomic_DNA"/>
</dbReference>
<reference evidence="2 3" key="1">
    <citation type="submission" date="2019-07" db="EMBL/GenBank/DDBJ databases">
        <title>Genomic Encyclopedia of Type Strains, Phase III (KMG-III): the genomes of soil and plant-associated and newly described type strains.</title>
        <authorList>
            <person name="Whitman W."/>
        </authorList>
    </citation>
    <scope>NUCLEOTIDE SEQUENCE [LARGE SCALE GENOMIC DNA]</scope>
    <source>
        <strain evidence="2 3">BL24</strain>
    </source>
</reference>
<keyword evidence="1" id="KW-0732">Signal</keyword>
<dbReference type="Proteomes" id="UP000323257">
    <property type="component" value="Unassembled WGS sequence"/>
</dbReference>
<organism evidence="2 3">
    <name type="scientific">Paenibacillus methanolicus</name>
    <dbReference type="NCBI Taxonomy" id="582686"/>
    <lineage>
        <taxon>Bacteria</taxon>
        <taxon>Bacillati</taxon>
        <taxon>Bacillota</taxon>
        <taxon>Bacilli</taxon>
        <taxon>Bacillales</taxon>
        <taxon>Paenibacillaceae</taxon>
        <taxon>Paenibacillus</taxon>
    </lineage>
</organism>
<evidence type="ECO:0000313" key="2">
    <source>
        <dbReference type="EMBL" id="TYP72453.1"/>
    </source>
</evidence>
<evidence type="ECO:0000313" key="3">
    <source>
        <dbReference type="Proteomes" id="UP000323257"/>
    </source>
</evidence>
<accession>A0A5S5C3A6</accession>
<evidence type="ECO:0000256" key="1">
    <source>
        <dbReference type="SAM" id="SignalP"/>
    </source>
</evidence>
<feature type="signal peptide" evidence="1">
    <location>
        <begin position="1"/>
        <end position="22"/>
    </location>
</feature>
<evidence type="ECO:0008006" key="4">
    <source>
        <dbReference type="Google" id="ProtNLM"/>
    </source>
</evidence>
<gene>
    <name evidence="2" type="ORF">BCM02_108107</name>
</gene>
<name>A0A5S5C3A6_9BACL</name>
<proteinExistence type="predicted"/>
<dbReference type="AlphaFoldDB" id="A0A5S5C3A6"/>
<keyword evidence="3" id="KW-1185">Reference proteome</keyword>
<dbReference type="OrthoDB" id="2029085at2"/>